<dbReference type="OrthoDB" id="5772022at2"/>
<reference evidence="2 3" key="1">
    <citation type="submission" date="2016-03" db="EMBL/GenBank/DDBJ databases">
        <title>Complete genome sequence of Shewanella psychrophila WP2, a deep sea bacterium isolated from west Pacific sediment.</title>
        <authorList>
            <person name="Xu G."/>
            <person name="Jian H."/>
        </authorList>
    </citation>
    <scope>NUCLEOTIDE SEQUENCE [LARGE SCALE GENOMIC DNA]</scope>
    <source>
        <strain evidence="2 3">WP2</strain>
    </source>
</reference>
<evidence type="ECO:0000313" key="2">
    <source>
        <dbReference type="EMBL" id="AQS36955.1"/>
    </source>
</evidence>
<accession>A0A1S6HN59</accession>
<proteinExistence type="predicted"/>
<keyword evidence="1" id="KW-0812">Transmembrane</keyword>
<name>A0A1S6HN59_9GAMM</name>
<feature type="transmembrane region" description="Helical" evidence="1">
    <location>
        <begin position="7"/>
        <end position="29"/>
    </location>
</feature>
<organism evidence="2 3">
    <name type="scientific">Shewanella psychrophila</name>
    <dbReference type="NCBI Taxonomy" id="225848"/>
    <lineage>
        <taxon>Bacteria</taxon>
        <taxon>Pseudomonadati</taxon>
        <taxon>Pseudomonadota</taxon>
        <taxon>Gammaproteobacteria</taxon>
        <taxon>Alteromonadales</taxon>
        <taxon>Shewanellaceae</taxon>
        <taxon>Shewanella</taxon>
    </lineage>
</organism>
<dbReference type="AlphaFoldDB" id="A0A1S6HN59"/>
<dbReference type="STRING" id="225848.Sps_01791"/>
<keyword evidence="1" id="KW-1133">Transmembrane helix</keyword>
<dbReference type="KEGG" id="spsw:Sps_01791"/>
<keyword evidence="3" id="KW-1185">Reference proteome</keyword>
<evidence type="ECO:0000256" key="1">
    <source>
        <dbReference type="SAM" id="Phobius"/>
    </source>
</evidence>
<feature type="transmembrane region" description="Helical" evidence="1">
    <location>
        <begin position="35"/>
        <end position="53"/>
    </location>
</feature>
<keyword evidence="1" id="KW-0472">Membrane</keyword>
<dbReference type="EMBL" id="CP014782">
    <property type="protein sequence ID" value="AQS36955.1"/>
    <property type="molecule type" value="Genomic_DNA"/>
</dbReference>
<gene>
    <name evidence="2" type="ORF">Sps_01791</name>
</gene>
<protein>
    <submittedName>
        <fullName evidence="2">Uncharacterized protein</fullName>
    </submittedName>
</protein>
<sequence length="74" mass="8179">MLEFSNVGSVITLICVLFLSSIIMGNLAFRAGLGVKRWILLGFLIGPVAYPLFNTHKHYAWRRSVGKASGSLRL</sequence>
<evidence type="ECO:0000313" key="3">
    <source>
        <dbReference type="Proteomes" id="UP000189545"/>
    </source>
</evidence>
<dbReference type="Proteomes" id="UP000189545">
    <property type="component" value="Chromosome"/>
</dbReference>